<accession>A0A0V8RTR9</accession>
<proteinExistence type="inferred from homology"/>
<keyword evidence="2 6" id="KW-0479">Metal-binding</keyword>
<dbReference type="Proteomes" id="UP000053352">
    <property type="component" value="Unassembled WGS sequence"/>
</dbReference>
<feature type="binding site" evidence="6">
    <location>
        <position position="134"/>
    </location>
    <ligand>
        <name>Zn(2+)</name>
        <dbReference type="ChEBI" id="CHEBI:29105"/>
        <label>1</label>
        <note>catalytic</note>
    </ligand>
</feature>
<evidence type="ECO:0000256" key="2">
    <source>
        <dbReference type="ARBA" id="ARBA00022723"/>
    </source>
</evidence>
<evidence type="ECO:0000256" key="6">
    <source>
        <dbReference type="HAMAP-Rule" id="MF_01842"/>
    </source>
</evidence>
<dbReference type="SUPFAM" id="SSF55486">
    <property type="entry name" value="Metalloproteases ('zincins'), catalytic domain"/>
    <property type="match status" value="1"/>
</dbReference>
<feature type="binding site" evidence="6">
    <location>
        <position position="144"/>
    </location>
    <ligand>
        <name>Zn(2+)</name>
        <dbReference type="ChEBI" id="CHEBI:29105"/>
        <label>1</label>
        <note>catalytic</note>
    </ligand>
</feature>
<dbReference type="GO" id="GO:0006508">
    <property type="term" value="P:proteolysis"/>
    <property type="evidence" value="ECO:0007669"/>
    <property type="project" value="UniProtKB-UniRule"/>
</dbReference>
<evidence type="ECO:0000313" key="8">
    <source>
        <dbReference type="Proteomes" id="UP000053352"/>
    </source>
</evidence>
<dbReference type="Gene3D" id="3.40.390.10">
    <property type="entry name" value="Collagenase (Catalytic Domain)"/>
    <property type="match status" value="1"/>
</dbReference>
<keyword evidence="8" id="KW-1185">Reference proteome</keyword>
<keyword evidence="5 6" id="KW-0482">Metalloprotease</keyword>
<dbReference type="CDD" id="cd11375">
    <property type="entry name" value="Peptidase_M54"/>
    <property type="match status" value="1"/>
</dbReference>
<keyword evidence="4 6" id="KW-0862">Zinc</keyword>
<reference evidence="7 8" key="1">
    <citation type="submission" date="2015-11" db="EMBL/GenBank/DDBJ databases">
        <title>Genome sequence of Pyrodictium occultum PL-19, a marine hyperthermophilic archaeon isolated from Volcano, Italy.</title>
        <authorList>
            <person name="Utturkar S."/>
            <person name="Huber H."/>
            <person name="Leptihn S."/>
            <person name="Brown S."/>
            <person name="Stetter K.O."/>
            <person name="Podar M."/>
        </authorList>
    </citation>
    <scope>NUCLEOTIDE SEQUENCE [LARGE SCALE GENOMIC DNA]</scope>
    <source>
        <strain evidence="7 8">PL-19</strain>
    </source>
</reference>
<dbReference type="EC" id="3.4.-.-" evidence="6"/>
<feature type="binding site" evidence="6">
    <location>
        <position position="138"/>
    </location>
    <ligand>
        <name>Zn(2+)</name>
        <dbReference type="ChEBI" id="CHEBI:29105"/>
        <label>1</label>
        <note>catalytic</note>
    </ligand>
</feature>
<comment type="cofactor">
    <cofactor evidence="6">
        <name>Zn(2+)</name>
        <dbReference type="ChEBI" id="CHEBI:29105"/>
    </cofactor>
    <text evidence="6">Binds 2 Zn(2+) ions per subunit. One is catalytic, whereas the other seems to have a structural role.</text>
</comment>
<feature type="binding site" evidence="6">
    <location>
        <position position="172"/>
    </location>
    <ligand>
        <name>Zn(2+)</name>
        <dbReference type="ChEBI" id="CHEBI:29105"/>
        <label>2</label>
    </ligand>
</feature>
<dbReference type="AlphaFoldDB" id="A0A0V8RTR9"/>
<dbReference type="PANTHER" id="PTHR15910:SF1">
    <property type="entry name" value="ARCHAEMETZINCIN-2"/>
    <property type="match status" value="1"/>
</dbReference>
<comment type="function">
    <text evidence="6">Probable zinc metalloprotease whose natural substrate is unknown.</text>
</comment>
<dbReference type="GO" id="GO:0008237">
    <property type="term" value="F:metallopeptidase activity"/>
    <property type="evidence" value="ECO:0007669"/>
    <property type="project" value="UniProtKB-UniRule"/>
</dbReference>
<organism evidence="7 8">
    <name type="scientific">Pyrodictium occultum</name>
    <dbReference type="NCBI Taxonomy" id="2309"/>
    <lineage>
        <taxon>Archaea</taxon>
        <taxon>Thermoproteota</taxon>
        <taxon>Thermoprotei</taxon>
        <taxon>Desulfurococcales</taxon>
        <taxon>Pyrodictiaceae</taxon>
        <taxon>Pyrodictium</taxon>
    </lineage>
</organism>
<comment type="caution">
    <text evidence="7">The sequence shown here is derived from an EMBL/GenBank/DDBJ whole genome shotgun (WGS) entry which is preliminary data.</text>
</comment>
<feature type="binding site" evidence="6">
    <location>
        <position position="169"/>
    </location>
    <ligand>
        <name>Zn(2+)</name>
        <dbReference type="ChEBI" id="CHEBI:29105"/>
        <label>2</label>
    </ligand>
</feature>
<feature type="binding site" evidence="6">
    <location>
        <position position="150"/>
    </location>
    <ligand>
        <name>Zn(2+)</name>
        <dbReference type="ChEBI" id="CHEBI:29105"/>
        <label>2</label>
    </ligand>
</feature>
<feature type="binding site" evidence="6">
    <location>
        <position position="145"/>
    </location>
    <ligand>
        <name>Zn(2+)</name>
        <dbReference type="ChEBI" id="CHEBI:29105"/>
        <label>2</label>
    </ligand>
</feature>
<dbReference type="HAMAP" id="MF_01842">
    <property type="entry name" value="Archaemetzincin"/>
    <property type="match status" value="1"/>
</dbReference>
<dbReference type="GO" id="GO:0008270">
    <property type="term" value="F:zinc ion binding"/>
    <property type="evidence" value="ECO:0007669"/>
    <property type="project" value="UniProtKB-UniRule"/>
</dbReference>
<dbReference type="InterPro" id="IPR012962">
    <property type="entry name" value="Pept_M54_archaemetzincn"/>
</dbReference>
<dbReference type="RefSeq" id="WP_083494399.1">
    <property type="nucleotide sequence ID" value="NZ_LNTB01000001.1"/>
</dbReference>
<dbReference type="InterPro" id="IPR012091">
    <property type="entry name" value="Pept_M54_archaemetzncn_arc/bac"/>
</dbReference>
<keyword evidence="1 6" id="KW-0645">Protease</keyword>
<dbReference type="OrthoDB" id="50281at2157"/>
<evidence type="ECO:0000256" key="3">
    <source>
        <dbReference type="ARBA" id="ARBA00022801"/>
    </source>
</evidence>
<protein>
    <recommendedName>
        <fullName evidence="6">Archaemetzincin</fullName>
        <ecNumber evidence="6">3.4.-.-</ecNumber>
    </recommendedName>
</protein>
<name>A0A0V8RTR9_PYROC</name>
<dbReference type="InterPro" id="IPR024079">
    <property type="entry name" value="MetalloPept_cat_dom_sf"/>
</dbReference>
<evidence type="ECO:0000256" key="4">
    <source>
        <dbReference type="ARBA" id="ARBA00022833"/>
    </source>
</evidence>
<comment type="similarity">
    <text evidence="6">Belongs to the peptidase M54 family.</text>
</comment>
<dbReference type="EMBL" id="LNTB01000001">
    <property type="protein sequence ID" value="KSW11463.1"/>
    <property type="molecule type" value="Genomic_DNA"/>
</dbReference>
<dbReference type="NCBIfam" id="NF033823">
    <property type="entry name" value="archmetzin"/>
    <property type="match status" value="1"/>
</dbReference>
<evidence type="ECO:0000313" key="7">
    <source>
        <dbReference type="EMBL" id="KSW11463.1"/>
    </source>
</evidence>
<dbReference type="Pfam" id="PF07998">
    <property type="entry name" value="Peptidase_M54"/>
    <property type="match status" value="1"/>
</dbReference>
<gene>
    <name evidence="6" type="primary">amzA</name>
    <name evidence="7" type="ORF">CF15_01005</name>
</gene>
<comment type="subunit">
    <text evidence="6">Monomer.</text>
</comment>
<sequence>MGLMILVAGAAGEPWESLEWLAARLSEAYTGAAARVLERQVPLPPGAYDPGRGQYLSEALLEEAVRLRRATGADLLLLVARTDAYSPGLNFVFGQAVLGGGAAVVYTARLRPEFYGHAPDEALYRLRLLKEALHELGHALGLGHCSNPRCVMSFSNSIVEVGAKEPRYCSRCAARLAGLGVAVSPGYLLAD</sequence>
<evidence type="ECO:0000256" key="5">
    <source>
        <dbReference type="ARBA" id="ARBA00023049"/>
    </source>
</evidence>
<dbReference type="PIRSF" id="PIRSF005785">
    <property type="entry name" value="Zn-prot_arch"/>
    <property type="match status" value="1"/>
</dbReference>
<keyword evidence="3 6" id="KW-0378">Hydrolase</keyword>
<dbReference type="PANTHER" id="PTHR15910">
    <property type="entry name" value="ARCHAEMETZINCIN"/>
    <property type="match status" value="1"/>
</dbReference>
<evidence type="ECO:0000256" key="1">
    <source>
        <dbReference type="ARBA" id="ARBA00022670"/>
    </source>
</evidence>
<feature type="active site" description="Proton acceptor" evidence="6">
    <location>
        <position position="135"/>
    </location>
</feature>